<feature type="domain" description="IRG-type G" evidence="6">
    <location>
        <begin position="84"/>
        <end position="260"/>
    </location>
</feature>
<comment type="caution">
    <text evidence="7">The sequence shown here is derived from an EMBL/GenBank/DDBJ whole genome shotgun (WGS) entry which is preliminary data.</text>
</comment>
<dbReference type="GO" id="GO:0035458">
    <property type="term" value="P:cellular response to interferon-beta"/>
    <property type="evidence" value="ECO:0007669"/>
    <property type="project" value="TreeGrafter"/>
</dbReference>
<dbReference type="InterPro" id="IPR051515">
    <property type="entry name" value="IRG"/>
</dbReference>
<dbReference type="EMBL" id="JAATJU010023048">
    <property type="protein sequence ID" value="KAH0508950.1"/>
    <property type="molecule type" value="Genomic_DNA"/>
</dbReference>
<evidence type="ECO:0000313" key="8">
    <source>
        <dbReference type="Proteomes" id="UP000710432"/>
    </source>
</evidence>
<dbReference type="InterPro" id="IPR030385">
    <property type="entry name" value="G_IRG_dom"/>
</dbReference>
<accession>A0A8J6GCW2</accession>
<dbReference type="Proteomes" id="UP000710432">
    <property type="component" value="Unassembled WGS sequence"/>
</dbReference>
<evidence type="ECO:0000256" key="3">
    <source>
        <dbReference type="ARBA" id="ARBA00022801"/>
    </source>
</evidence>
<dbReference type="GO" id="GO:0005789">
    <property type="term" value="C:endoplasmic reticulum membrane"/>
    <property type="evidence" value="ECO:0007669"/>
    <property type="project" value="TreeGrafter"/>
</dbReference>
<dbReference type="AlphaFoldDB" id="A0A8J6GCW2"/>
<name>A0A8J6GCW2_MICOH</name>
<dbReference type="Pfam" id="PF05049">
    <property type="entry name" value="IIGP"/>
    <property type="match status" value="1"/>
</dbReference>
<dbReference type="InterPro" id="IPR027417">
    <property type="entry name" value="P-loop_NTPase"/>
</dbReference>
<keyword evidence="5" id="KW-1133">Transmembrane helix</keyword>
<protein>
    <submittedName>
        <fullName evidence="7">Immunity-related GTPase family M protein 1</fullName>
    </submittedName>
</protein>
<dbReference type="PANTHER" id="PTHR32341:SF9">
    <property type="entry name" value="IMMUNITY-RELATED GTPASE FAMILY M PROTEIN"/>
    <property type="match status" value="1"/>
</dbReference>
<evidence type="ECO:0000256" key="1">
    <source>
        <dbReference type="ARBA" id="ARBA00005429"/>
    </source>
</evidence>
<dbReference type="GO" id="GO:0000045">
    <property type="term" value="P:autophagosome assembly"/>
    <property type="evidence" value="ECO:0007669"/>
    <property type="project" value="TreeGrafter"/>
</dbReference>
<keyword evidence="5" id="KW-0812">Transmembrane</keyword>
<keyword evidence="5" id="KW-0472">Membrane</keyword>
<keyword evidence="3" id="KW-0378">Hydrolase</keyword>
<dbReference type="InterPro" id="IPR007743">
    <property type="entry name" value="Immunity-related_GTPase-like"/>
</dbReference>
<dbReference type="PANTHER" id="PTHR32341">
    <property type="entry name" value="INTERFERON-INDUCIBLE GTPASE"/>
    <property type="match status" value="1"/>
</dbReference>
<gene>
    <name evidence="7" type="ORF">LTLLF_161450</name>
</gene>
<evidence type="ECO:0000256" key="2">
    <source>
        <dbReference type="ARBA" id="ARBA00022741"/>
    </source>
</evidence>
<dbReference type="PROSITE" id="PS51716">
    <property type="entry name" value="G_IRG"/>
    <property type="match status" value="1"/>
</dbReference>
<keyword evidence="2" id="KW-0547">Nucleotide-binding</keyword>
<dbReference type="GO" id="GO:0003924">
    <property type="term" value="F:GTPase activity"/>
    <property type="evidence" value="ECO:0007669"/>
    <property type="project" value="TreeGrafter"/>
</dbReference>
<reference evidence="7" key="1">
    <citation type="submission" date="2020-03" db="EMBL/GenBank/DDBJ databases">
        <title>Studies in the Genomics of Life Span.</title>
        <authorList>
            <person name="Glass D."/>
        </authorList>
    </citation>
    <scope>NUCLEOTIDE SEQUENCE</scope>
    <source>
        <strain evidence="7">LTLLF</strain>
        <tissue evidence="7">Muscle</tissue>
    </source>
</reference>
<evidence type="ECO:0000313" key="7">
    <source>
        <dbReference type="EMBL" id="KAH0508950.1"/>
    </source>
</evidence>
<evidence type="ECO:0000256" key="4">
    <source>
        <dbReference type="ARBA" id="ARBA00023134"/>
    </source>
</evidence>
<keyword evidence="4" id="KW-0342">GTP-binding</keyword>
<dbReference type="SUPFAM" id="SSF52540">
    <property type="entry name" value="P-loop containing nucleoside triphosphate hydrolases"/>
    <property type="match status" value="1"/>
</dbReference>
<dbReference type="GO" id="GO:0005525">
    <property type="term" value="F:GTP binding"/>
    <property type="evidence" value="ECO:0007669"/>
    <property type="project" value="UniProtKB-KW"/>
</dbReference>
<dbReference type="FunFam" id="3.40.50.300:FF:000541">
    <property type="entry name" value="Immunity related GTPase M"/>
    <property type="match status" value="1"/>
</dbReference>
<sequence length="425" mass="48581">MKSVDSDTPISNSTTLLLLQVEPLLPNMAETPYAPLKSSFARSYQAGDSILHELNRTLERALKEGKLLDVARVIKQTVETLSQMPVHIMVTGNSGNGMSSFINALRIIGHEEDDSAPTGVVRTTQTRAKYSSSHFPSVILWDLPGLGATAQTIDNYREEMEFSMYDIFIIIASEQFSSNHVNLAKVIQEMGKRFYIVWTKLDRDLRPHAHSETQLIQNIRVNIQKELQKERVNVPPIFLVSNLDPLLYDFPMLRDTLHKDLSNIRCYGPLSTLSSTFEKIIDDRVASLRERIDEGCSEHPLSVRDDEDMRECLKAYRLKFGVDDESLEQVAQSMGTVVQEFKADMKSQTLYTLRRGDWRLRLMTCAFVNGFFHVLKYLLCFSCCVRCCVRCFRHMKYKRILLSVAQDTKTILEKILKDSISPPQI</sequence>
<organism evidence="7 8">
    <name type="scientific">Microtus ochrogaster</name>
    <name type="common">Prairie vole</name>
    <dbReference type="NCBI Taxonomy" id="79684"/>
    <lineage>
        <taxon>Eukaryota</taxon>
        <taxon>Metazoa</taxon>
        <taxon>Chordata</taxon>
        <taxon>Craniata</taxon>
        <taxon>Vertebrata</taxon>
        <taxon>Euteleostomi</taxon>
        <taxon>Mammalia</taxon>
        <taxon>Eutheria</taxon>
        <taxon>Euarchontoglires</taxon>
        <taxon>Glires</taxon>
        <taxon>Rodentia</taxon>
        <taxon>Myomorpha</taxon>
        <taxon>Muroidea</taxon>
        <taxon>Cricetidae</taxon>
        <taxon>Arvicolinae</taxon>
        <taxon>Microtus</taxon>
    </lineage>
</organism>
<dbReference type="Gene3D" id="3.40.50.300">
    <property type="entry name" value="P-loop containing nucleotide triphosphate hydrolases"/>
    <property type="match status" value="1"/>
</dbReference>
<dbReference type="GO" id="GO:0045087">
    <property type="term" value="P:innate immune response"/>
    <property type="evidence" value="ECO:0007669"/>
    <property type="project" value="TreeGrafter"/>
</dbReference>
<proteinExistence type="inferred from homology"/>
<comment type="similarity">
    <text evidence="1">Belongs to the TRAFAC class dynamin-like GTPase superfamily. IRG family.</text>
</comment>
<evidence type="ECO:0000259" key="6">
    <source>
        <dbReference type="PROSITE" id="PS51716"/>
    </source>
</evidence>
<evidence type="ECO:0000256" key="5">
    <source>
        <dbReference type="SAM" id="Phobius"/>
    </source>
</evidence>
<feature type="transmembrane region" description="Helical" evidence="5">
    <location>
        <begin position="370"/>
        <end position="389"/>
    </location>
</feature>